<evidence type="ECO:0008006" key="3">
    <source>
        <dbReference type="Google" id="ProtNLM"/>
    </source>
</evidence>
<accession>A0A2L1UWP2</accession>
<dbReference type="Pfam" id="PF05488">
    <property type="entry name" value="PAAR_motif"/>
    <property type="match status" value="1"/>
</dbReference>
<dbReference type="RefSeq" id="WP_104924718.1">
    <property type="nucleotide sequence ID" value="NZ_CP019062.1"/>
</dbReference>
<evidence type="ECO:0000313" key="1">
    <source>
        <dbReference type="EMBL" id="AVF37369.1"/>
    </source>
</evidence>
<gene>
    <name evidence="1" type="ORF">BV494_05495</name>
</gene>
<dbReference type="Gene3D" id="2.60.200.60">
    <property type="match status" value="1"/>
</dbReference>
<sequence length="87" mass="9044">MSKFAVVLGDPTSHGGKVSSASSSFELAGKKAALLNDTVTCPEHGTNRITECDASAYEENGRGIVLHGFKTECGSVVIATLQDMEIG</sequence>
<dbReference type="KEGG" id="rox:BV494_05495"/>
<dbReference type="EMBL" id="CP019062">
    <property type="protein sequence ID" value="AVF37369.1"/>
    <property type="molecule type" value="Genomic_DNA"/>
</dbReference>
<dbReference type="CDD" id="cd14744">
    <property type="entry name" value="PAAR_CT_2"/>
    <property type="match status" value="1"/>
</dbReference>
<keyword evidence="2" id="KW-1185">Reference proteome</keyword>
<reference evidence="2" key="1">
    <citation type="submission" date="2017-01" db="EMBL/GenBank/DDBJ databases">
        <title>Genome sequence of Rouxiella sp. ERMR1:05.</title>
        <authorList>
            <person name="Kumar R."/>
            <person name="Singh D."/>
            <person name="Kumar S."/>
        </authorList>
    </citation>
    <scope>NUCLEOTIDE SEQUENCE [LARGE SCALE GENOMIC DNA]</scope>
    <source>
        <strain evidence="2">ERMR1:05</strain>
    </source>
</reference>
<protein>
    <recommendedName>
        <fullName evidence="3">PAAR domain-containing protein</fullName>
    </recommendedName>
</protein>
<dbReference type="AlphaFoldDB" id="A0A2L1UWP2"/>
<organism evidence="1 2">
    <name type="scientific">Rahnella sikkimica</name>
    <dbReference type="NCBI Taxonomy" id="1805933"/>
    <lineage>
        <taxon>Bacteria</taxon>
        <taxon>Pseudomonadati</taxon>
        <taxon>Pseudomonadota</taxon>
        <taxon>Gammaproteobacteria</taxon>
        <taxon>Enterobacterales</taxon>
        <taxon>Yersiniaceae</taxon>
        <taxon>Rahnella</taxon>
    </lineage>
</organism>
<evidence type="ECO:0000313" key="2">
    <source>
        <dbReference type="Proteomes" id="UP000239197"/>
    </source>
</evidence>
<name>A0A2L1UWP2_9GAMM</name>
<dbReference type="Proteomes" id="UP000239197">
    <property type="component" value="Chromosome"/>
</dbReference>
<proteinExistence type="predicted"/>
<dbReference type="OrthoDB" id="6860016at2"/>
<dbReference type="InterPro" id="IPR008727">
    <property type="entry name" value="PAAR_motif"/>
</dbReference>